<reference evidence="1" key="1">
    <citation type="journal article" date="2015" name="PeerJ">
        <title>First genomic representation of candidate bacterial phylum KSB3 points to enhanced environmental sensing as a trigger of wastewater bulking.</title>
        <authorList>
            <person name="Sekiguchi Y."/>
            <person name="Ohashi A."/>
            <person name="Parks D.H."/>
            <person name="Yamauchi T."/>
            <person name="Tyson G.W."/>
            <person name="Hugenholtz P."/>
        </authorList>
    </citation>
    <scope>NUCLEOTIDE SEQUENCE [LARGE SCALE GENOMIC DNA]</scope>
</reference>
<accession>A0A081BZG2</accession>
<name>A0A081BZG2_VECG1</name>
<dbReference type="EMBL" id="DF820466">
    <property type="protein sequence ID" value="GAK57717.1"/>
    <property type="molecule type" value="Genomic_DNA"/>
</dbReference>
<proteinExistence type="predicted"/>
<evidence type="ECO:0000313" key="1">
    <source>
        <dbReference type="EMBL" id="GAK57717.1"/>
    </source>
</evidence>
<sequence>MAIFTSSSGVSKLDFDCESKAFALYCANERIQPSSVGGLGMLLLLAIVHMFRNQITDIAFL</sequence>
<keyword evidence="2" id="KW-1185">Reference proteome</keyword>
<evidence type="ECO:0000313" key="2">
    <source>
        <dbReference type="Proteomes" id="UP000030661"/>
    </source>
</evidence>
<gene>
    <name evidence="1" type="ORF">U27_04684</name>
</gene>
<protein>
    <submittedName>
        <fullName evidence="1">Uncharacterized protein</fullName>
    </submittedName>
</protein>
<dbReference type="STRING" id="1499967.U27_04684"/>
<dbReference type="Proteomes" id="UP000030661">
    <property type="component" value="Unassembled WGS sequence"/>
</dbReference>
<dbReference type="AlphaFoldDB" id="A0A081BZG2"/>
<organism evidence="1">
    <name type="scientific">Vecturithrix granuli</name>
    <dbReference type="NCBI Taxonomy" id="1499967"/>
    <lineage>
        <taxon>Bacteria</taxon>
        <taxon>Candidatus Moduliflexota</taxon>
        <taxon>Candidatus Vecturitrichia</taxon>
        <taxon>Candidatus Vecturitrichales</taxon>
        <taxon>Candidatus Vecturitrichaceae</taxon>
        <taxon>Candidatus Vecturithrix</taxon>
    </lineage>
</organism>
<dbReference type="HOGENOM" id="CLU_2913096_0_0_0"/>